<evidence type="ECO:0000313" key="2">
    <source>
        <dbReference type="EMBL" id="VAW73552.1"/>
    </source>
</evidence>
<protein>
    <submittedName>
        <fullName evidence="2">Uncharacterized protein</fullName>
    </submittedName>
</protein>
<evidence type="ECO:0000256" key="1">
    <source>
        <dbReference type="SAM" id="Phobius"/>
    </source>
</evidence>
<name>A0A3B0YE18_9ZZZZ</name>
<proteinExistence type="predicted"/>
<sequence>MVGGNGIGEYAGKSGRELAVEALHNIETHEKVCEVRSMAVQKDVAHIKSSQDRLEKSYNLYAIERKQEMKDLYGRWWMAARATIVLLAGLAIWLIKEVLSK</sequence>
<keyword evidence="1" id="KW-0812">Transmembrane</keyword>
<dbReference type="EMBL" id="UOFN01000018">
    <property type="protein sequence ID" value="VAW73552.1"/>
    <property type="molecule type" value="Genomic_DNA"/>
</dbReference>
<keyword evidence="1" id="KW-1133">Transmembrane helix</keyword>
<accession>A0A3B0YE18</accession>
<feature type="transmembrane region" description="Helical" evidence="1">
    <location>
        <begin position="76"/>
        <end position="95"/>
    </location>
</feature>
<dbReference type="AlphaFoldDB" id="A0A3B0YE18"/>
<organism evidence="2">
    <name type="scientific">hydrothermal vent metagenome</name>
    <dbReference type="NCBI Taxonomy" id="652676"/>
    <lineage>
        <taxon>unclassified sequences</taxon>
        <taxon>metagenomes</taxon>
        <taxon>ecological metagenomes</taxon>
    </lineage>
</organism>
<reference evidence="2" key="1">
    <citation type="submission" date="2018-06" db="EMBL/GenBank/DDBJ databases">
        <authorList>
            <person name="Zhirakovskaya E."/>
        </authorList>
    </citation>
    <scope>NUCLEOTIDE SEQUENCE</scope>
</reference>
<gene>
    <name evidence="2" type="ORF">MNBD_GAMMA15-2241</name>
</gene>
<keyword evidence="1" id="KW-0472">Membrane</keyword>